<dbReference type="Pfam" id="PF01494">
    <property type="entry name" value="FAD_binding_3"/>
    <property type="match status" value="1"/>
</dbReference>
<dbReference type="EMBL" id="VBPB01000144">
    <property type="protein sequence ID" value="TMQ71779.1"/>
    <property type="molecule type" value="Genomic_DNA"/>
</dbReference>
<evidence type="ECO:0000313" key="3">
    <source>
        <dbReference type="Proteomes" id="UP000319771"/>
    </source>
</evidence>
<evidence type="ECO:0000259" key="1">
    <source>
        <dbReference type="Pfam" id="PF01494"/>
    </source>
</evidence>
<organism evidence="2 3">
    <name type="scientific">Eiseniibacteriota bacterium</name>
    <dbReference type="NCBI Taxonomy" id="2212470"/>
    <lineage>
        <taxon>Bacteria</taxon>
        <taxon>Candidatus Eiseniibacteriota</taxon>
    </lineage>
</organism>
<feature type="non-terminal residue" evidence="2">
    <location>
        <position position="1"/>
    </location>
</feature>
<dbReference type="GO" id="GO:0071949">
    <property type="term" value="F:FAD binding"/>
    <property type="evidence" value="ECO:0007669"/>
    <property type="project" value="InterPro"/>
</dbReference>
<reference evidence="2 3" key="1">
    <citation type="journal article" date="2019" name="Nat. Microbiol.">
        <title>Mediterranean grassland soil C-N compound turnover is dependent on rainfall and depth, and is mediated by genomically divergent microorganisms.</title>
        <authorList>
            <person name="Diamond S."/>
            <person name="Andeer P.F."/>
            <person name="Li Z."/>
            <person name="Crits-Christoph A."/>
            <person name="Burstein D."/>
            <person name="Anantharaman K."/>
            <person name="Lane K.R."/>
            <person name="Thomas B.C."/>
            <person name="Pan C."/>
            <person name="Northen T.R."/>
            <person name="Banfield J.F."/>
        </authorList>
    </citation>
    <scope>NUCLEOTIDE SEQUENCE [LARGE SCALE GENOMIC DNA]</scope>
    <source>
        <strain evidence="2">WS_11</strain>
    </source>
</reference>
<comment type="caution">
    <text evidence="2">The sequence shown here is derived from an EMBL/GenBank/DDBJ whole genome shotgun (WGS) entry which is preliminary data.</text>
</comment>
<proteinExistence type="predicted"/>
<dbReference type="Proteomes" id="UP000319771">
    <property type="component" value="Unassembled WGS sequence"/>
</dbReference>
<dbReference type="SUPFAM" id="SSF51905">
    <property type="entry name" value="FAD/NAD(P)-binding domain"/>
    <property type="match status" value="1"/>
</dbReference>
<feature type="non-terminal residue" evidence="2">
    <location>
        <position position="127"/>
    </location>
</feature>
<accession>A0A538U7U4</accession>
<feature type="domain" description="FAD-binding" evidence="1">
    <location>
        <begin position="10"/>
        <end position="126"/>
    </location>
</feature>
<gene>
    <name evidence="2" type="ORF">E6K81_09255</name>
</gene>
<sequence length="127" mass="13709">PSDHVLSTHSISPPGMDVLDEAGVGEAVRSVTPASHFVRLNIDGELLDWILPEHRGLYCPRRKRLDGLLQQTAMGAGAQLLDRTRVTSLVQNDGRVHGVRAIVDGRERTLKAGLVVGADGRQSTVAR</sequence>
<name>A0A538U7U4_UNCEI</name>
<evidence type="ECO:0000313" key="2">
    <source>
        <dbReference type="EMBL" id="TMQ71779.1"/>
    </source>
</evidence>
<dbReference type="InterPro" id="IPR002938">
    <property type="entry name" value="FAD-bd"/>
</dbReference>
<dbReference type="Gene3D" id="3.50.50.60">
    <property type="entry name" value="FAD/NAD(P)-binding domain"/>
    <property type="match status" value="1"/>
</dbReference>
<protein>
    <submittedName>
        <fullName evidence="2">NAD(P)/FAD-dependent oxidoreductase</fullName>
    </submittedName>
</protein>
<dbReference type="AlphaFoldDB" id="A0A538U7U4"/>
<dbReference type="InterPro" id="IPR036188">
    <property type="entry name" value="FAD/NAD-bd_sf"/>
</dbReference>